<keyword evidence="3" id="KW-1185">Reference proteome</keyword>
<dbReference type="Proteomes" id="UP000006911">
    <property type="component" value="Unassembled WGS sequence"/>
</dbReference>
<proteinExistence type="predicted"/>
<sequence>MTGAPQRLTWSPTETPSSRPIEASQADHQRSGDHLSLLIAEERRQSYLRRRAATSNAAAGIADDAGIGYRDDGDGVDITGCTLSRDGSKLYVATDTGIVEYHVDIAGRKVFPSYAPR</sequence>
<protein>
    <submittedName>
        <fullName evidence="2">(Perigord truffle) hypothetical protein</fullName>
    </submittedName>
</protein>
<reference evidence="2 3" key="1">
    <citation type="journal article" date="2010" name="Nature">
        <title>Perigord black truffle genome uncovers evolutionary origins and mechanisms of symbiosis.</title>
        <authorList>
            <person name="Martin F."/>
            <person name="Kohler A."/>
            <person name="Murat C."/>
            <person name="Balestrini R."/>
            <person name="Coutinho P.M."/>
            <person name="Jaillon O."/>
            <person name="Montanini B."/>
            <person name="Morin E."/>
            <person name="Noel B."/>
            <person name="Percudani R."/>
            <person name="Porcel B."/>
            <person name="Rubini A."/>
            <person name="Amicucci A."/>
            <person name="Amselem J."/>
            <person name="Anthouard V."/>
            <person name="Arcioni S."/>
            <person name="Artiguenave F."/>
            <person name="Aury J.M."/>
            <person name="Ballario P."/>
            <person name="Bolchi A."/>
            <person name="Brenna A."/>
            <person name="Brun A."/>
            <person name="Buee M."/>
            <person name="Cantarel B."/>
            <person name="Chevalier G."/>
            <person name="Couloux A."/>
            <person name="Da Silva C."/>
            <person name="Denoeud F."/>
            <person name="Duplessis S."/>
            <person name="Ghignone S."/>
            <person name="Hilselberger B."/>
            <person name="Iotti M."/>
            <person name="Marcais B."/>
            <person name="Mello A."/>
            <person name="Miranda M."/>
            <person name="Pacioni G."/>
            <person name="Quesneville H."/>
            <person name="Riccioni C."/>
            <person name="Ruotolo R."/>
            <person name="Splivallo R."/>
            <person name="Stocchi V."/>
            <person name="Tisserant E."/>
            <person name="Viscomi A.R."/>
            <person name="Zambonelli A."/>
            <person name="Zampieri E."/>
            <person name="Henrissat B."/>
            <person name="Lebrun M.H."/>
            <person name="Paolocci F."/>
            <person name="Bonfante P."/>
            <person name="Ottonello S."/>
            <person name="Wincker P."/>
        </authorList>
    </citation>
    <scope>NUCLEOTIDE SEQUENCE [LARGE SCALE GENOMIC DNA]</scope>
    <source>
        <strain evidence="2 3">Mel28</strain>
    </source>
</reference>
<gene>
    <name evidence="2" type="ORF">GSTUM_00006369001</name>
</gene>
<dbReference type="RefSeq" id="XP_002838594.1">
    <property type="nucleotide sequence ID" value="XM_002838548.1"/>
</dbReference>
<feature type="compositionally biased region" description="Polar residues" evidence="1">
    <location>
        <begin position="8"/>
        <end position="18"/>
    </location>
</feature>
<evidence type="ECO:0000313" key="2">
    <source>
        <dbReference type="EMBL" id="CAZ82785.1"/>
    </source>
</evidence>
<evidence type="ECO:0000256" key="1">
    <source>
        <dbReference type="SAM" id="MobiDB-lite"/>
    </source>
</evidence>
<accession>D5GE42</accession>
<dbReference type="GeneID" id="9183117"/>
<dbReference type="EMBL" id="FN430164">
    <property type="protein sequence ID" value="CAZ82785.1"/>
    <property type="molecule type" value="Genomic_DNA"/>
</dbReference>
<dbReference type="InParanoid" id="D5GE42"/>
<organism evidence="2 3">
    <name type="scientific">Tuber melanosporum (strain Mel28)</name>
    <name type="common">Perigord black truffle</name>
    <dbReference type="NCBI Taxonomy" id="656061"/>
    <lineage>
        <taxon>Eukaryota</taxon>
        <taxon>Fungi</taxon>
        <taxon>Dikarya</taxon>
        <taxon>Ascomycota</taxon>
        <taxon>Pezizomycotina</taxon>
        <taxon>Pezizomycetes</taxon>
        <taxon>Pezizales</taxon>
        <taxon>Tuberaceae</taxon>
        <taxon>Tuber</taxon>
    </lineage>
</organism>
<dbReference type="KEGG" id="tml:GSTUM_00006369001"/>
<dbReference type="AlphaFoldDB" id="D5GE42"/>
<name>D5GE42_TUBMM</name>
<feature type="region of interest" description="Disordered" evidence="1">
    <location>
        <begin position="1"/>
        <end position="32"/>
    </location>
</feature>
<dbReference type="HOGENOM" id="CLU_2086551_0_0_1"/>
<evidence type="ECO:0000313" key="3">
    <source>
        <dbReference type="Proteomes" id="UP000006911"/>
    </source>
</evidence>
<dbReference type="STRING" id="656061.D5GE42"/>